<dbReference type="SUPFAM" id="SSF159121">
    <property type="entry name" value="BC4932-like"/>
    <property type="match status" value="1"/>
</dbReference>
<sequence length="115" mass="12754">MKRFIFGSLLVIVAGAAYLLNGSKLLDQMNPFLDIENHYAIIDTDGKELGGNKSREYTVKAYDQDGKEKEVTINGVDELPKGSYWHVLTSGKFLHDKVQVTIDKIPDGARAKLGL</sequence>
<dbReference type="InterPro" id="IPR006542">
    <property type="entry name" value="DUF1093"/>
</dbReference>
<dbReference type="NCBIfam" id="TIGR01655">
    <property type="entry name" value="yxeA_fam"/>
    <property type="match status" value="1"/>
</dbReference>
<evidence type="ECO:0000313" key="1">
    <source>
        <dbReference type="EMBL" id="PGQ06233.1"/>
    </source>
</evidence>
<gene>
    <name evidence="1" type="ORF">COA08_23220</name>
</gene>
<dbReference type="InterPro" id="IPR036166">
    <property type="entry name" value="YxeA-like_sf"/>
</dbReference>
<dbReference type="Pfam" id="PF06486">
    <property type="entry name" value="DUF1093"/>
    <property type="match status" value="1"/>
</dbReference>
<reference evidence="1 2" key="1">
    <citation type="submission" date="2017-09" db="EMBL/GenBank/DDBJ databases">
        <title>Large-scale bioinformatics analysis of Bacillus genomes uncovers conserved roles of natural products in bacterial physiology.</title>
        <authorList>
            <consortium name="Agbiome Team Llc"/>
            <person name="Bleich R.M."/>
            <person name="Grubbs K.J."/>
            <person name="Santa Maria K.C."/>
            <person name="Allen S.E."/>
            <person name="Farag S."/>
            <person name="Shank E.A."/>
            <person name="Bowers A."/>
        </authorList>
    </citation>
    <scope>NUCLEOTIDE SEQUENCE [LARGE SCALE GENOMIC DNA]</scope>
    <source>
        <strain evidence="1 2">AFS046104</strain>
    </source>
</reference>
<accession>A0A2A8U1P9</accession>
<protein>
    <submittedName>
        <fullName evidence="1">IscU protein</fullName>
    </submittedName>
</protein>
<dbReference type="Proteomes" id="UP000221438">
    <property type="component" value="Unassembled WGS sequence"/>
</dbReference>
<evidence type="ECO:0000313" key="2">
    <source>
        <dbReference type="Proteomes" id="UP000221438"/>
    </source>
</evidence>
<dbReference type="Gene3D" id="2.40.50.480">
    <property type="match status" value="1"/>
</dbReference>
<organism evidence="1 2">
    <name type="scientific">Bacillus cereus</name>
    <dbReference type="NCBI Taxonomy" id="1396"/>
    <lineage>
        <taxon>Bacteria</taxon>
        <taxon>Bacillati</taxon>
        <taxon>Bacillota</taxon>
        <taxon>Bacilli</taxon>
        <taxon>Bacillales</taxon>
        <taxon>Bacillaceae</taxon>
        <taxon>Bacillus</taxon>
        <taxon>Bacillus cereus group</taxon>
    </lineage>
</organism>
<dbReference type="RefSeq" id="WP_097829551.1">
    <property type="nucleotide sequence ID" value="NZ_CP089518.1"/>
</dbReference>
<dbReference type="EMBL" id="NUJQ01000040">
    <property type="protein sequence ID" value="PGQ06233.1"/>
    <property type="molecule type" value="Genomic_DNA"/>
</dbReference>
<name>A0A2A8U1P9_BACCE</name>
<dbReference type="PANTHER" id="PTHR36433">
    <property type="entry name" value="HYPOTHETICAL CYTOSOLIC PROTEIN"/>
    <property type="match status" value="1"/>
</dbReference>
<proteinExistence type="predicted"/>
<comment type="caution">
    <text evidence="1">The sequence shown here is derived from an EMBL/GenBank/DDBJ whole genome shotgun (WGS) entry which is preliminary data.</text>
</comment>
<dbReference type="PANTHER" id="PTHR36433:SF2">
    <property type="entry name" value="YXEA FAMILY PROTEIN"/>
    <property type="match status" value="1"/>
</dbReference>
<dbReference type="AlphaFoldDB" id="A0A2A8U1P9"/>